<sequence>MVLPAPAYPVIGIVYLSRNISQLGPQFVRSLCWALGVAVSTITPLIALTFKYQNRIVSSVIDHALPRIANLKILGIGVSTWSTMFLTMGETSLLVSIIMGEVFKKEKSKNLFQSVLAKNGVQVGPYATVADDGMVRVSAPVSASAARKDSPQQLHQRAVEKAQQASTHYGQRMGLWMMTLPLNFVPVLGPLTFCYINGSARGPYVHKRYFDMKEMTLQEREEWLAKHKSEYTTFGVMAQGLELLPFVGFIFGFTNTIGAALWAADMERQQYELRSKKLRETTATPANA</sequence>
<reference evidence="6" key="1">
    <citation type="journal article" date="2020" name="Fungal Divers.">
        <title>Resolving the Mortierellaceae phylogeny through synthesis of multi-gene phylogenetics and phylogenomics.</title>
        <authorList>
            <person name="Vandepol N."/>
            <person name="Liber J."/>
            <person name="Desiro A."/>
            <person name="Na H."/>
            <person name="Kennedy M."/>
            <person name="Barry K."/>
            <person name="Grigoriev I.V."/>
            <person name="Miller A.N."/>
            <person name="O'Donnell K."/>
            <person name="Stajich J.E."/>
            <person name="Bonito G."/>
        </authorList>
    </citation>
    <scope>NUCLEOTIDE SEQUENCE</scope>
    <source>
        <strain evidence="6">BC1065</strain>
    </source>
</reference>
<organism evidence="6 7">
    <name type="scientific">Actinomortierella ambigua</name>
    <dbReference type="NCBI Taxonomy" id="1343610"/>
    <lineage>
        <taxon>Eukaryota</taxon>
        <taxon>Fungi</taxon>
        <taxon>Fungi incertae sedis</taxon>
        <taxon>Mucoromycota</taxon>
        <taxon>Mortierellomycotina</taxon>
        <taxon>Mortierellomycetes</taxon>
        <taxon>Mortierellales</taxon>
        <taxon>Mortierellaceae</taxon>
        <taxon>Actinomortierella</taxon>
    </lineage>
</organism>
<keyword evidence="2 5" id="KW-0812">Transmembrane</keyword>
<proteinExistence type="predicted"/>
<evidence type="ECO:0000256" key="3">
    <source>
        <dbReference type="ARBA" id="ARBA00022989"/>
    </source>
</evidence>
<comment type="caution">
    <text evidence="6">The sequence shown here is derived from an EMBL/GenBank/DDBJ whole genome shotgun (WGS) entry which is preliminary data.</text>
</comment>
<keyword evidence="4 5" id="KW-0472">Membrane</keyword>
<name>A0A9P6PSN3_9FUNG</name>
<evidence type="ECO:0000313" key="7">
    <source>
        <dbReference type="Proteomes" id="UP000807716"/>
    </source>
</evidence>
<feature type="transmembrane region" description="Helical" evidence="5">
    <location>
        <begin position="243"/>
        <end position="264"/>
    </location>
</feature>
<evidence type="ECO:0000313" key="6">
    <source>
        <dbReference type="EMBL" id="KAG0251675.1"/>
    </source>
</evidence>
<keyword evidence="3 5" id="KW-1133">Transmembrane helix</keyword>
<gene>
    <name evidence="6" type="ORF">DFQ27_008597</name>
</gene>
<keyword evidence="7" id="KW-1185">Reference proteome</keyword>
<dbReference type="PANTHER" id="PTHR34292">
    <property type="entry name" value="OUTER SPORE WALL PROTEIN LDS1"/>
    <property type="match status" value="1"/>
</dbReference>
<dbReference type="InterPro" id="IPR052786">
    <property type="entry name" value="Spore_wall_assembly"/>
</dbReference>
<dbReference type="OrthoDB" id="10012223at2759"/>
<feature type="transmembrane region" description="Helical" evidence="5">
    <location>
        <begin position="175"/>
        <end position="198"/>
    </location>
</feature>
<comment type="subcellular location">
    <subcellularLocation>
        <location evidence="1">Membrane</location>
        <topology evidence="1">Multi-pass membrane protein</topology>
    </subcellularLocation>
</comment>
<evidence type="ECO:0000256" key="1">
    <source>
        <dbReference type="ARBA" id="ARBA00004141"/>
    </source>
</evidence>
<dbReference type="Pfam" id="PF07264">
    <property type="entry name" value="EI24"/>
    <property type="match status" value="1"/>
</dbReference>
<feature type="transmembrane region" description="Helical" evidence="5">
    <location>
        <begin position="31"/>
        <end position="53"/>
    </location>
</feature>
<dbReference type="AlphaFoldDB" id="A0A9P6PSN3"/>
<evidence type="ECO:0000256" key="4">
    <source>
        <dbReference type="ARBA" id="ARBA00023136"/>
    </source>
</evidence>
<dbReference type="InterPro" id="IPR059112">
    <property type="entry name" value="CysZ/EI24"/>
</dbReference>
<protein>
    <submittedName>
        <fullName evidence="6">Uncharacterized protein</fullName>
    </submittedName>
</protein>
<dbReference type="Proteomes" id="UP000807716">
    <property type="component" value="Unassembled WGS sequence"/>
</dbReference>
<dbReference type="EMBL" id="JAAAJB010000728">
    <property type="protein sequence ID" value="KAG0251675.1"/>
    <property type="molecule type" value="Genomic_DNA"/>
</dbReference>
<evidence type="ECO:0000256" key="2">
    <source>
        <dbReference type="ARBA" id="ARBA00022692"/>
    </source>
</evidence>
<evidence type="ECO:0000256" key="5">
    <source>
        <dbReference type="SAM" id="Phobius"/>
    </source>
</evidence>
<dbReference type="PANTHER" id="PTHR34292:SF2">
    <property type="entry name" value="OUTER SPORE WALL PROTEIN LDS1"/>
    <property type="match status" value="1"/>
</dbReference>
<accession>A0A9P6PSN3</accession>